<proteinExistence type="predicted"/>
<evidence type="ECO:0000313" key="1">
    <source>
        <dbReference type="EMBL" id="KDQ53726.1"/>
    </source>
</evidence>
<accession>A0A067PTR0</accession>
<reference evidence="2" key="1">
    <citation type="journal article" date="2014" name="Proc. Natl. Acad. Sci. U.S.A.">
        <title>Extensive sampling of basidiomycete genomes demonstrates inadequacy of the white-rot/brown-rot paradigm for wood decay fungi.</title>
        <authorList>
            <person name="Riley R."/>
            <person name="Salamov A.A."/>
            <person name="Brown D.W."/>
            <person name="Nagy L.G."/>
            <person name="Floudas D."/>
            <person name="Held B.W."/>
            <person name="Levasseur A."/>
            <person name="Lombard V."/>
            <person name="Morin E."/>
            <person name="Otillar R."/>
            <person name="Lindquist E.A."/>
            <person name="Sun H."/>
            <person name="LaButti K.M."/>
            <person name="Schmutz J."/>
            <person name="Jabbour D."/>
            <person name="Luo H."/>
            <person name="Baker S.E."/>
            <person name="Pisabarro A.G."/>
            <person name="Walton J.D."/>
            <person name="Blanchette R.A."/>
            <person name="Henrissat B."/>
            <person name="Martin F."/>
            <person name="Cullen D."/>
            <person name="Hibbett D.S."/>
            <person name="Grigoriev I.V."/>
        </authorList>
    </citation>
    <scope>NUCLEOTIDE SEQUENCE [LARGE SCALE GENOMIC DNA]</scope>
    <source>
        <strain evidence="2">MUCL 33604</strain>
    </source>
</reference>
<name>A0A067PTR0_9AGAM</name>
<feature type="non-terminal residue" evidence="1">
    <location>
        <position position="83"/>
    </location>
</feature>
<dbReference type="EMBL" id="KL197732">
    <property type="protein sequence ID" value="KDQ53726.1"/>
    <property type="molecule type" value="Genomic_DNA"/>
</dbReference>
<dbReference type="HOGENOM" id="CLU_2549152_0_0_1"/>
<feature type="non-terminal residue" evidence="1">
    <location>
        <position position="1"/>
    </location>
</feature>
<dbReference type="OrthoDB" id="2800280at2759"/>
<gene>
    <name evidence="1" type="ORF">JAAARDRAFT_92612</name>
</gene>
<keyword evidence="2" id="KW-1185">Reference proteome</keyword>
<dbReference type="Proteomes" id="UP000027265">
    <property type="component" value="Unassembled WGS sequence"/>
</dbReference>
<protein>
    <submittedName>
        <fullName evidence="1">Uncharacterized protein</fullName>
    </submittedName>
</protein>
<evidence type="ECO:0000313" key="2">
    <source>
        <dbReference type="Proteomes" id="UP000027265"/>
    </source>
</evidence>
<sequence>LSGTLQTYFYKMQRMVSLTCHPCEINSEATQIADVLLRSSDGPVAISNVARIIFCAGIAKIEYSRTVALLVHDVMMDLMWKSW</sequence>
<organism evidence="1 2">
    <name type="scientific">Jaapia argillacea MUCL 33604</name>
    <dbReference type="NCBI Taxonomy" id="933084"/>
    <lineage>
        <taxon>Eukaryota</taxon>
        <taxon>Fungi</taxon>
        <taxon>Dikarya</taxon>
        <taxon>Basidiomycota</taxon>
        <taxon>Agaricomycotina</taxon>
        <taxon>Agaricomycetes</taxon>
        <taxon>Agaricomycetidae</taxon>
        <taxon>Jaapiales</taxon>
        <taxon>Jaapiaceae</taxon>
        <taxon>Jaapia</taxon>
    </lineage>
</organism>
<dbReference type="InParanoid" id="A0A067PTR0"/>
<dbReference type="AlphaFoldDB" id="A0A067PTR0"/>